<evidence type="ECO:0000313" key="2">
    <source>
        <dbReference type="EMBL" id="MBB5998404.1"/>
    </source>
</evidence>
<reference evidence="2 3" key="1">
    <citation type="submission" date="2020-08" db="EMBL/GenBank/DDBJ databases">
        <title>Sequencing the genomes of 1000 actinobacteria strains.</title>
        <authorList>
            <person name="Klenk H.-P."/>
        </authorList>
    </citation>
    <scope>NUCLEOTIDE SEQUENCE [LARGE SCALE GENOMIC DNA]</scope>
    <source>
        <strain evidence="2 3">DSM 44593</strain>
    </source>
</reference>
<evidence type="ECO:0000256" key="1">
    <source>
        <dbReference type="SAM" id="MobiDB-lite"/>
    </source>
</evidence>
<dbReference type="Proteomes" id="UP000578077">
    <property type="component" value="Unassembled WGS sequence"/>
</dbReference>
<sequence>MTTATATHAPRTTRPPRQRVAVHPAARRLHRIFPGATVWHGTHTGSWWAMLPNHPHLLEAATPEELEQLLAALLLGHPRPAPRRPVRAPAPASAPTPAPASAPTPVPARAAGAAAAHRPPIPKAGAAPPAGGRGRAAPPPPHAYWRPVRGPAPTPPAAPNPAPAEPPVDPAARL</sequence>
<accession>A0A841E7G2</accession>
<name>A0A841E7G2_9ACTN</name>
<proteinExistence type="predicted"/>
<evidence type="ECO:0000313" key="3">
    <source>
        <dbReference type="Proteomes" id="UP000578077"/>
    </source>
</evidence>
<feature type="compositionally biased region" description="Low complexity" evidence="1">
    <location>
        <begin position="107"/>
        <end position="130"/>
    </location>
</feature>
<organism evidence="2 3">
    <name type="scientific">Streptomonospora salina</name>
    <dbReference type="NCBI Taxonomy" id="104205"/>
    <lineage>
        <taxon>Bacteria</taxon>
        <taxon>Bacillati</taxon>
        <taxon>Actinomycetota</taxon>
        <taxon>Actinomycetes</taxon>
        <taxon>Streptosporangiales</taxon>
        <taxon>Nocardiopsidaceae</taxon>
        <taxon>Streptomonospora</taxon>
    </lineage>
</organism>
<feature type="region of interest" description="Disordered" evidence="1">
    <location>
        <begin position="78"/>
        <end position="174"/>
    </location>
</feature>
<gene>
    <name evidence="2" type="ORF">HNR25_002155</name>
</gene>
<dbReference type="AlphaFoldDB" id="A0A841E7G2"/>
<dbReference type="EMBL" id="JACHLY010000001">
    <property type="protein sequence ID" value="MBB5998404.1"/>
    <property type="molecule type" value="Genomic_DNA"/>
</dbReference>
<comment type="caution">
    <text evidence="2">The sequence shown here is derived from an EMBL/GenBank/DDBJ whole genome shotgun (WGS) entry which is preliminary data.</text>
</comment>
<keyword evidence="3" id="KW-1185">Reference proteome</keyword>
<feature type="compositionally biased region" description="Pro residues" evidence="1">
    <location>
        <begin position="92"/>
        <end position="106"/>
    </location>
</feature>
<protein>
    <submittedName>
        <fullName evidence="2">Uncharacterized protein</fullName>
    </submittedName>
</protein>
<feature type="compositionally biased region" description="Pro residues" evidence="1">
    <location>
        <begin position="150"/>
        <end position="174"/>
    </location>
</feature>